<proteinExistence type="predicted"/>
<gene>
    <name evidence="4" type="ORF">RT717_16015</name>
</gene>
<dbReference type="Pfam" id="PF20239">
    <property type="entry name" value="DUF6596"/>
    <property type="match status" value="1"/>
</dbReference>
<dbReference type="SUPFAM" id="SSF88659">
    <property type="entry name" value="Sigma3 and sigma4 domains of RNA polymerase sigma factors"/>
    <property type="match status" value="1"/>
</dbReference>
<evidence type="ECO:0000259" key="2">
    <source>
        <dbReference type="Pfam" id="PF04542"/>
    </source>
</evidence>
<dbReference type="InterPro" id="IPR046531">
    <property type="entry name" value="DUF6596"/>
</dbReference>
<feature type="domain" description="DUF6596" evidence="3">
    <location>
        <begin position="192"/>
        <end position="292"/>
    </location>
</feature>
<dbReference type="SUPFAM" id="SSF88946">
    <property type="entry name" value="Sigma2 domain of RNA polymerase sigma factors"/>
    <property type="match status" value="1"/>
</dbReference>
<dbReference type="EMBL" id="CP136051">
    <property type="protein sequence ID" value="WOK04588.1"/>
    <property type="molecule type" value="Genomic_DNA"/>
</dbReference>
<dbReference type="Gene3D" id="1.10.10.10">
    <property type="entry name" value="Winged helix-like DNA-binding domain superfamily/Winged helix DNA-binding domain"/>
    <property type="match status" value="1"/>
</dbReference>
<evidence type="ECO:0000259" key="3">
    <source>
        <dbReference type="Pfam" id="PF20239"/>
    </source>
</evidence>
<protein>
    <submittedName>
        <fullName evidence="4">Sigma-70 family RNA polymerase sigma factor</fullName>
    </submittedName>
</protein>
<dbReference type="InterPro" id="IPR019734">
    <property type="entry name" value="TPR_rpt"/>
</dbReference>
<dbReference type="InterPro" id="IPR011990">
    <property type="entry name" value="TPR-like_helical_dom_sf"/>
</dbReference>
<dbReference type="NCBIfam" id="TIGR02937">
    <property type="entry name" value="sigma70-ECF"/>
    <property type="match status" value="1"/>
</dbReference>
<organism evidence="4 5">
    <name type="scientific">Imperialibacter roseus</name>
    <dbReference type="NCBI Taxonomy" id="1324217"/>
    <lineage>
        <taxon>Bacteria</taxon>
        <taxon>Pseudomonadati</taxon>
        <taxon>Bacteroidota</taxon>
        <taxon>Cytophagia</taxon>
        <taxon>Cytophagales</taxon>
        <taxon>Flammeovirgaceae</taxon>
        <taxon>Imperialibacter</taxon>
    </lineage>
</organism>
<dbReference type="Proteomes" id="UP001302349">
    <property type="component" value="Chromosome"/>
</dbReference>
<dbReference type="PANTHER" id="PTHR47756:SF2">
    <property type="entry name" value="BLL6612 PROTEIN"/>
    <property type="match status" value="1"/>
</dbReference>
<dbReference type="Gene3D" id="1.25.40.10">
    <property type="entry name" value="Tetratricopeptide repeat domain"/>
    <property type="match status" value="1"/>
</dbReference>
<dbReference type="RefSeq" id="WP_317487393.1">
    <property type="nucleotide sequence ID" value="NZ_CP136051.1"/>
</dbReference>
<dbReference type="InterPro" id="IPR013325">
    <property type="entry name" value="RNA_pol_sigma_r2"/>
</dbReference>
<feature type="domain" description="RNA polymerase sigma-70 region 2" evidence="2">
    <location>
        <begin position="24"/>
        <end position="87"/>
    </location>
</feature>
<evidence type="ECO:0000313" key="5">
    <source>
        <dbReference type="Proteomes" id="UP001302349"/>
    </source>
</evidence>
<dbReference type="Pfam" id="PF04542">
    <property type="entry name" value="Sigma70_r2"/>
    <property type="match status" value="1"/>
</dbReference>
<keyword evidence="5" id="KW-1185">Reference proteome</keyword>
<dbReference type="SUPFAM" id="SSF48452">
    <property type="entry name" value="TPR-like"/>
    <property type="match status" value="1"/>
</dbReference>
<name>A0ABZ0IHU8_9BACT</name>
<dbReference type="InterPro" id="IPR013324">
    <property type="entry name" value="RNA_pol_sigma_r3/r4-like"/>
</dbReference>
<keyword evidence="1" id="KW-0802">TPR repeat</keyword>
<dbReference type="PANTHER" id="PTHR47756">
    <property type="entry name" value="BLL6612 PROTEIN-RELATED"/>
    <property type="match status" value="1"/>
</dbReference>
<dbReference type="InterPro" id="IPR036388">
    <property type="entry name" value="WH-like_DNA-bd_sf"/>
</dbReference>
<evidence type="ECO:0000313" key="4">
    <source>
        <dbReference type="EMBL" id="WOK04588.1"/>
    </source>
</evidence>
<accession>A0ABZ0IHU8</accession>
<dbReference type="InterPro" id="IPR014284">
    <property type="entry name" value="RNA_pol_sigma-70_dom"/>
</dbReference>
<reference evidence="4 5" key="1">
    <citation type="journal article" date="2023" name="Microbiol. Resour. Announc.">
        <title>Complete Genome Sequence of Imperialibacter roseus strain P4T.</title>
        <authorList>
            <person name="Tizabi D.R."/>
            <person name="Bachvaroff T."/>
            <person name="Hill R.T."/>
        </authorList>
    </citation>
    <scope>NUCLEOTIDE SEQUENCE [LARGE SCALE GENOMIC DNA]</scope>
    <source>
        <strain evidence="4 5">P4T</strain>
    </source>
</reference>
<dbReference type="Gene3D" id="1.10.1740.10">
    <property type="match status" value="1"/>
</dbReference>
<feature type="repeat" description="TPR" evidence="1">
    <location>
        <begin position="375"/>
        <end position="408"/>
    </location>
</feature>
<sequence>MQQEQPPYHFETQKLVSHLYRQWYGKMVTSLARYFGLQQLELAEDIVQEAFESAIKHWEQKGMPDQPVNWLFKVCKNKAINTLRKKRFEPLPAESFLNTREQVKLETLFLDNEIEDSQLRMIVACCHSAFSVKNQLIFVLRHVAGLTVRQIARGLLMTEEAVAKSIVRSKQLIREKNLSFPDPDYLKVKENLHEVHLIIYLLFNEGYSSTDGDSIMREELCFEAIRLIKLVADNEKLKTADSLALFSLFLLHAARFPAREDIEKKLIDLETQDRRLWDQDMIALGQQYFRESIQEKNYTKYQVEAAIAYEHAQALSFEETDWASICELYEYLLQSDPGAAVYLNWLIALFYSKGPLVAYEKLQELDSKGCLVQNQYYFSLLGKMYMAMDDTTLAASCFRQAIELTTSLPEKKYIERLLATL</sequence>
<dbReference type="InterPro" id="IPR007627">
    <property type="entry name" value="RNA_pol_sigma70_r2"/>
</dbReference>
<evidence type="ECO:0000256" key="1">
    <source>
        <dbReference type="PROSITE-ProRule" id="PRU00339"/>
    </source>
</evidence>
<dbReference type="PROSITE" id="PS50005">
    <property type="entry name" value="TPR"/>
    <property type="match status" value="1"/>
</dbReference>